<dbReference type="Proteomes" id="UP000298458">
    <property type="component" value="Unassembled WGS sequence"/>
</dbReference>
<gene>
    <name evidence="1" type="ORF">EHO60_10600</name>
</gene>
<protein>
    <submittedName>
        <fullName evidence="1">DUF1318 domain-containing protein</fullName>
    </submittedName>
</protein>
<sequence length="208" mass="23824">MARETSNILKILTICSLFCQTCTIKAPLITFTQTQTASEKQMLGEDRSLEKDGWLIASIKTSSSGSEIWERDLVQEEFSDPSDRTFYIALRTLAYLARETKEYLSAGLLAEGLDGKIRMNPRSKEAGVDKALAKEEFRMRLSELIKITNENRELVVQSKFRKDFSRREKPLNEKEKALLKQSLVLTWYKSVASGEYYESSSGVWKKKD</sequence>
<reference evidence="1" key="1">
    <citation type="journal article" date="2019" name="PLoS Negl. Trop. Dis.">
        <title>Revisiting the worldwide diversity of Leptospira species in the environment.</title>
        <authorList>
            <person name="Vincent A.T."/>
            <person name="Schiettekatte O."/>
            <person name="Bourhy P."/>
            <person name="Veyrier F.J."/>
            <person name="Picardeau M."/>
        </authorList>
    </citation>
    <scope>NUCLEOTIDE SEQUENCE [LARGE SCALE GENOMIC DNA]</scope>
    <source>
        <strain evidence="1">SSW15</strain>
    </source>
</reference>
<evidence type="ECO:0000313" key="1">
    <source>
        <dbReference type="EMBL" id="TGK10278.1"/>
    </source>
</evidence>
<proteinExistence type="predicted"/>
<dbReference type="RefSeq" id="WP_135768164.1">
    <property type="nucleotide sequence ID" value="NZ_RQET01000007.1"/>
</dbReference>
<evidence type="ECO:0000313" key="2">
    <source>
        <dbReference type="Proteomes" id="UP000298458"/>
    </source>
</evidence>
<accession>A0A4R9GEJ9</accession>
<dbReference type="OrthoDB" id="327125at2"/>
<organism evidence="1 2">
    <name type="scientific">Leptospira fletcheri</name>
    <dbReference type="NCBI Taxonomy" id="2484981"/>
    <lineage>
        <taxon>Bacteria</taxon>
        <taxon>Pseudomonadati</taxon>
        <taxon>Spirochaetota</taxon>
        <taxon>Spirochaetia</taxon>
        <taxon>Leptospirales</taxon>
        <taxon>Leptospiraceae</taxon>
        <taxon>Leptospira</taxon>
    </lineage>
</organism>
<dbReference type="EMBL" id="RQET01000007">
    <property type="protein sequence ID" value="TGK10278.1"/>
    <property type="molecule type" value="Genomic_DNA"/>
</dbReference>
<keyword evidence="2" id="KW-1185">Reference proteome</keyword>
<comment type="caution">
    <text evidence="1">The sequence shown here is derived from an EMBL/GenBank/DDBJ whole genome shotgun (WGS) entry which is preliminary data.</text>
</comment>
<dbReference type="AlphaFoldDB" id="A0A4R9GEJ9"/>
<name>A0A4R9GEJ9_9LEPT</name>